<protein>
    <submittedName>
        <fullName evidence="7">KLTH0G02354p-like protein</fullName>
    </submittedName>
</protein>
<dbReference type="OrthoDB" id="2131401at2759"/>
<keyword evidence="3 6" id="KW-0812">Transmembrane</keyword>
<evidence type="ECO:0000256" key="3">
    <source>
        <dbReference type="ARBA" id="ARBA00022692"/>
    </source>
</evidence>
<keyword evidence="4 6" id="KW-1133">Transmembrane helix</keyword>
<comment type="caution">
    <text evidence="7">The sequence shown here is derived from an EMBL/GenBank/DDBJ whole genome shotgun (WGS) entry which is preliminary data.</text>
</comment>
<comment type="similarity">
    <text evidence="2">Belongs to the TMEM170 family.</text>
</comment>
<proteinExistence type="inferred from homology"/>
<gene>
    <name evidence="7" type="ORF">MGU_06376</name>
</gene>
<evidence type="ECO:0000256" key="6">
    <source>
        <dbReference type="SAM" id="Phobius"/>
    </source>
</evidence>
<comment type="subcellular location">
    <subcellularLocation>
        <location evidence="1">Membrane</location>
        <topology evidence="1">Multi-pass membrane protein</topology>
    </subcellularLocation>
</comment>
<keyword evidence="8" id="KW-1185">Reference proteome</keyword>
<dbReference type="PANTHER" id="PTHR22779:SF6">
    <property type="entry name" value="SD17342P"/>
    <property type="match status" value="1"/>
</dbReference>
<evidence type="ECO:0000256" key="4">
    <source>
        <dbReference type="ARBA" id="ARBA00022989"/>
    </source>
</evidence>
<evidence type="ECO:0000256" key="2">
    <source>
        <dbReference type="ARBA" id="ARBA00006325"/>
    </source>
</evidence>
<organism evidence="7 8">
    <name type="scientific">Metarhizium guizhouense (strain ARSEF 977)</name>
    <dbReference type="NCBI Taxonomy" id="1276136"/>
    <lineage>
        <taxon>Eukaryota</taxon>
        <taxon>Fungi</taxon>
        <taxon>Dikarya</taxon>
        <taxon>Ascomycota</taxon>
        <taxon>Pezizomycotina</taxon>
        <taxon>Sordariomycetes</taxon>
        <taxon>Hypocreomycetidae</taxon>
        <taxon>Hypocreales</taxon>
        <taxon>Clavicipitaceae</taxon>
        <taxon>Metarhizium</taxon>
    </lineage>
</organism>
<dbReference type="Pfam" id="PF10190">
    <property type="entry name" value="Tmemb_170"/>
    <property type="match status" value="1"/>
</dbReference>
<reference evidence="7 8" key="1">
    <citation type="journal article" date="2014" name="Proc. Natl. Acad. Sci. U.S.A.">
        <title>Trajectory and genomic determinants of fungal-pathogen speciation and host adaptation.</title>
        <authorList>
            <person name="Hu X."/>
            <person name="Xiao G."/>
            <person name="Zheng P."/>
            <person name="Shang Y."/>
            <person name="Su Y."/>
            <person name="Zhang X."/>
            <person name="Liu X."/>
            <person name="Zhan S."/>
            <person name="St Leger R.J."/>
            <person name="Wang C."/>
        </authorList>
    </citation>
    <scope>NUCLEOTIDE SEQUENCE [LARGE SCALE GENOMIC DNA]</scope>
    <source>
        <strain evidence="7 8">ARSEF 977</strain>
    </source>
</reference>
<dbReference type="HOGENOM" id="CLU_1299978_0_0_1"/>
<evidence type="ECO:0000256" key="1">
    <source>
        <dbReference type="ARBA" id="ARBA00004141"/>
    </source>
</evidence>
<accession>A0A0B4I283</accession>
<feature type="transmembrane region" description="Helical" evidence="6">
    <location>
        <begin position="115"/>
        <end position="135"/>
    </location>
</feature>
<dbReference type="Proteomes" id="UP000031192">
    <property type="component" value="Unassembled WGS sequence"/>
</dbReference>
<dbReference type="PANTHER" id="PTHR22779">
    <property type="entry name" value="SD17342P"/>
    <property type="match status" value="1"/>
</dbReference>
<dbReference type="AlphaFoldDB" id="A0A0B4I283"/>
<dbReference type="EMBL" id="AZNH01000021">
    <property type="protein sequence ID" value="KID86564.1"/>
    <property type="molecule type" value="Genomic_DNA"/>
</dbReference>
<feature type="transmembrane region" description="Helical" evidence="6">
    <location>
        <begin position="147"/>
        <end position="175"/>
    </location>
</feature>
<keyword evidence="5 6" id="KW-0472">Membrane</keyword>
<feature type="transmembrane region" description="Helical" evidence="6">
    <location>
        <begin position="187"/>
        <end position="208"/>
    </location>
</feature>
<evidence type="ECO:0000313" key="8">
    <source>
        <dbReference type="Proteomes" id="UP000031192"/>
    </source>
</evidence>
<sequence>MTSMSGAAPQARSSSSGVRPPLFTRSSFINDNFATSLYRNRAFQPQWPSPNGGSRIVVLGSVRLALAAVNMSFLGNPPPNYHTPPFPSLNVNTLQDRTPNRTYTLYRITDVWKFTVLWTLITYIFFHLGAVLVAVSSHGLNKGSWRFLWAVPIIYLLIAGVEAIIAGSIVGLVLGAVYKAGYYEMNTWIPCTWGFINVLVLIISSFSVQGGL</sequence>
<evidence type="ECO:0000313" key="7">
    <source>
        <dbReference type="EMBL" id="KID86564.1"/>
    </source>
</evidence>
<evidence type="ECO:0000256" key="5">
    <source>
        <dbReference type="ARBA" id="ARBA00023136"/>
    </source>
</evidence>
<dbReference type="GO" id="GO:0016020">
    <property type="term" value="C:membrane"/>
    <property type="evidence" value="ECO:0007669"/>
    <property type="project" value="UniProtKB-SubCell"/>
</dbReference>
<dbReference type="InterPro" id="IPR019334">
    <property type="entry name" value="TMEM170A/B/YPR153W-like"/>
</dbReference>
<name>A0A0B4I283_METGA</name>